<evidence type="ECO:0000313" key="3">
    <source>
        <dbReference type="Proteomes" id="UP000603474"/>
    </source>
</evidence>
<reference evidence="2 3" key="1">
    <citation type="submission" date="2020-08" db="EMBL/GenBank/DDBJ databases">
        <authorList>
            <person name="Liu C."/>
            <person name="Sun Q."/>
        </authorList>
    </citation>
    <scope>NUCLEOTIDE SEQUENCE [LARGE SCALE GENOMIC DNA]</scope>
    <source>
        <strain evidence="2 3">NSJ-22</strain>
    </source>
</reference>
<dbReference type="InterPro" id="IPR025668">
    <property type="entry name" value="Tnp_DDE_dom"/>
</dbReference>
<gene>
    <name evidence="2" type="ORF">H8909_13025</name>
</gene>
<feature type="domain" description="Transposase DDE" evidence="1">
    <location>
        <begin position="5"/>
        <end position="72"/>
    </location>
</feature>
<accession>A0ABR7KEU8</accession>
<feature type="non-terminal residue" evidence="2">
    <location>
        <position position="1"/>
    </location>
</feature>
<keyword evidence="3" id="KW-1185">Reference proteome</keyword>
<protein>
    <submittedName>
        <fullName evidence="2">Transposase</fullName>
    </submittedName>
</protein>
<evidence type="ECO:0000313" key="2">
    <source>
        <dbReference type="EMBL" id="MBC6011109.1"/>
    </source>
</evidence>
<evidence type="ECO:0000259" key="1">
    <source>
        <dbReference type="Pfam" id="PF13751"/>
    </source>
</evidence>
<dbReference type="PANTHER" id="PTHR33408">
    <property type="entry name" value="TRANSPOSASE"/>
    <property type="match status" value="1"/>
</dbReference>
<dbReference type="EMBL" id="JACRWG010000128">
    <property type="protein sequence ID" value="MBC6011109.1"/>
    <property type="molecule type" value="Genomic_DNA"/>
</dbReference>
<dbReference type="PANTHER" id="PTHR33408:SF2">
    <property type="entry name" value="TRANSPOSASE DDE DOMAIN-CONTAINING PROTEIN"/>
    <property type="match status" value="1"/>
</dbReference>
<comment type="caution">
    <text evidence="2">The sequence shown here is derived from an EMBL/GenBank/DDBJ whole genome shotgun (WGS) entry which is preliminary data.</text>
</comment>
<proteinExistence type="predicted"/>
<organism evidence="2 3">
    <name type="scientific">Catenibacterium faecis</name>
    <dbReference type="NCBI Taxonomy" id="2764323"/>
    <lineage>
        <taxon>Bacteria</taxon>
        <taxon>Bacillati</taxon>
        <taxon>Bacillota</taxon>
        <taxon>Erysipelotrichia</taxon>
        <taxon>Erysipelotrichales</taxon>
        <taxon>Coprobacillaceae</taxon>
        <taxon>Catenibacterium</taxon>
    </lineage>
</organism>
<dbReference type="Proteomes" id="UP000603474">
    <property type="component" value="Unassembled WGS sequence"/>
</dbReference>
<dbReference type="RefSeq" id="WP_187013129.1">
    <property type="nucleotide sequence ID" value="NZ_JACRWG010000128.1"/>
</dbReference>
<sequence>NEVLEQFHEYVDITLGSEFGKELKKQRSIQVEGAFGVIKEDMGFTRFRRRGMKGVTMEFLLVCLGYNLKKYHMYRLRQEKKNALKAC</sequence>
<dbReference type="Pfam" id="PF13751">
    <property type="entry name" value="DDE_Tnp_1_6"/>
    <property type="match status" value="1"/>
</dbReference>
<name>A0ABR7KEU8_9FIRM</name>